<organism evidence="5 6">
    <name type="scientific">Candidatus Roizmanbacteria bacterium GW2011_GWC2_37_13</name>
    <dbReference type="NCBI Taxonomy" id="1618486"/>
    <lineage>
        <taxon>Bacteria</taxon>
        <taxon>Candidatus Roizmaniibacteriota</taxon>
    </lineage>
</organism>
<comment type="caution">
    <text evidence="5">The sequence shown here is derived from an EMBL/GenBank/DDBJ whole genome shotgun (WGS) entry which is preliminary data.</text>
</comment>
<dbReference type="InterPro" id="IPR011991">
    <property type="entry name" value="ArsR-like_HTH"/>
</dbReference>
<keyword evidence="3" id="KW-0067">ATP-binding</keyword>
<dbReference type="InterPro" id="IPR006319">
    <property type="entry name" value="PEP_synth"/>
</dbReference>
<evidence type="ECO:0000313" key="5">
    <source>
        <dbReference type="EMBL" id="KKQ26025.1"/>
    </source>
</evidence>
<dbReference type="SUPFAM" id="SSF46785">
    <property type="entry name" value="Winged helix' DNA-binding domain"/>
    <property type="match status" value="1"/>
</dbReference>
<dbReference type="GO" id="GO:0008986">
    <property type="term" value="F:pyruvate, water dikinase activity"/>
    <property type="evidence" value="ECO:0007669"/>
    <property type="project" value="InterPro"/>
</dbReference>
<dbReference type="InterPro" id="IPR008279">
    <property type="entry name" value="PEP-util_enz_mobile_dom"/>
</dbReference>
<dbReference type="InterPro" id="IPR036390">
    <property type="entry name" value="WH_DNA-bd_sf"/>
</dbReference>
<dbReference type="PANTHER" id="PTHR43030:SF1">
    <property type="entry name" value="PHOSPHOENOLPYRUVATE SYNTHASE"/>
    <property type="match status" value="1"/>
</dbReference>
<dbReference type="PROSITE" id="PS50987">
    <property type="entry name" value="HTH_ARSR_2"/>
    <property type="match status" value="1"/>
</dbReference>
<dbReference type="PROSITE" id="PS00370">
    <property type="entry name" value="PEP_ENZYMES_PHOS_SITE"/>
    <property type="match status" value="1"/>
</dbReference>
<dbReference type="PANTHER" id="PTHR43030">
    <property type="entry name" value="PHOSPHOENOLPYRUVATE SYNTHASE"/>
    <property type="match status" value="1"/>
</dbReference>
<dbReference type="GO" id="GO:0005524">
    <property type="term" value="F:ATP binding"/>
    <property type="evidence" value="ECO:0007669"/>
    <property type="project" value="UniProtKB-KW"/>
</dbReference>
<keyword evidence="5" id="KW-0808">Transferase</keyword>
<dbReference type="Gene3D" id="3.50.30.10">
    <property type="entry name" value="Phosphohistidine domain"/>
    <property type="match status" value="1"/>
</dbReference>
<proteinExistence type="inferred from homology"/>
<dbReference type="SUPFAM" id="SSF52009">
    <property type="entry name" value="Phosphohistidine domain"/>
    <property type="match status" value="1"/>
</dbReference>
<dbReference type="AlphaFoldDB" id="A0A0G0GIT9"/>
<dbReference type="InterPro" id="IPR018274">
    <property type="entry name" value="PEP_util_AS"/>
</dbReference>
<accession>A0A0G0GIT9</accession>
<dbReference type="InterPro" id="IPR001845">
    <property type="entry name" value="HTH_ArsR_DNA-bd_dom"/>
</dbReference>
<dbReference type="Pfam" id="PF00391">
    <property type="entry name" value="PEP-utilizers"/>
    <property type="match status" value="1"/>
</dbReference>
<gene>
    <name evidence="5" type="ORF">US40_C0004G0060</name>
</gene>
<keyword evidence="5" id="KW-0418">Kinase</keyword>
<reference evidence="5 6" key="1">
    <citation type="journal article" date="2015" name="Nature">
        <title>rRNA introns, odd ribosomes, and small enigmatic genomes across a large radiation of phyla.</title>
        <authorList>
            <person name="Brown C.T."/>
            <person name="Hug L.A."/>
            <person name="Thomas B.C."/>
            <person name="Sharon I."/>
            <person name="Castelle C.J."/>
            <person name="Singh A."/>
            <person name="Wilkins M.J."/>
            <person name="Williams K.H."/>
            <person name="Banfield J.F."/>
        </authorList>
    </citation>
    <scope>NUCLEOTIDE SEQUENCE [LARGE SCALE GENOMIC DNA]</scope>
</reference>
<protein>
    <submittedName>
        <fullName evidence="5">Phosphoenolpyruvate synthase/pyruvate phosphate dikinase</fullName>
    </submittedName>
</protein>
<evidence type="ECO:0000256" key="1">
    <source>
        <dbReference type="ARBA" id="ARBA00007837"/>
    </source>
</evidence>
<evidence type="ECO:0000256" key="2">
    <source>
        <dbReference type="ARBA" id="ARBA00022741"/>
    </source>
</evidence>
<evidence type="ECO:0000256" key="3">
    <source>
        <dbReference type="ARBA" id="ARBA00022840"/>
    </source>
</evidence>
<evidence type="ECO:0000313" key="6">
    <source>
        <dbReference type="Proteomes" id="UP000034917"/>
    </source>
</evidence>
<feature type="domain" description="HTH arsR-type" evidence="4">
    <location>
        <begin position="1"/>
        <end position="95"/>
    </location>
</feature>
<dbReference type="InterPro" id="IPR036388">
    <property type="entry name" value="WH-like_DNA-bd_sf"/>
</dbReference>
<evidence type="ECO:0000259" key="4">
    <source>
        <dbReference type="PROSITE" id="PS50987"/>
    </source>
</evidence>
<keyword evidence="5" id="KW-0670">Pyruvate</keyword>
<keyword evidence="2" id="KW-0547">Nucleotide-binding</keyword>
<sequence>MSQTDVIAKLFGSRSRVSILKLFLIDYRQQYRVNEVARKAKVNKRLASTELKKLVDIGIVLPNKIGKTVFFHINQSSFLVQPLKEIFSDHDWHEWERPSRIHHLIMTLEAGLKPMKDYYGICLPNLYNVFDYDNVTIFLKISEFRDVGKRLIPIYLKNKKKVWDDFHKFAATFSHCKDYSSFYEQYIEFWKVAYITEPVSFYIDSLLKPGEHITIQEKSFTDEYENLLWKYAKEAEKKGIRNIDVEPILINYFWIRNSYYGVHQLTEEEIITEIKAKMHKVKKKAVIIPSPISLSSELIQIGRDMILMQDIRKKYMMKAAYYLHKHLKSIGNEYGISPLLMEQTVPSEVLNYKKILPKLKEELSLRLRSCTVITSLKKGVQVFSGQKMFPKGISKTSQIEVRGTVACGGKGVGRAKIVKNIDEMYKVNHGDIIVSPMTSPDIMPAIRRCVAIVTDFGGITCHASIVAREFNIPCIVGTNNATQKIKDDDLIEVDANNGVVRILKQ</sequence>
<dbReference type="InterPro" id="IPR036637">
    <property type="entry name" value="Phosphohistidine_dom_sf"/>
</dbReference>
<dbReference type="Gene3D" id="1.10.10.10">
    <property type="entry name" value="Winged helix-like DNA-binding domain superfamily/Winged helix DNA-binding domain"/>
    <property type="match status" value="1"/>
</dbReference>
<dbReference type="CDD" id="cd00090">
    <property type="entry name" value="HTH_ARSR"/>
    <property type="match status" value="1"/>
</dbReference>
<dbReference type="EMBL" id="LBSV01000004">
    <property type="protein sequence ID" value="KKQ26025.1"/>
    <property type="molecule type" value="Genomic_DNA"/>
</dbReference>
<dbReference type="GO" id="GO:0003700">
    <property type="term" value="F:DNA-binding transcription factor activity"/>
    <property type="evidence" value="ECO:0007669"/>
    <property type="project" value="InterPro"/>
</dbReference>
<dbReference type="Proteomes" id="UP000034917">
    <property type="component" value="Unassembled WGS sequence"/>
</dbReference>
<comment type="similarity">
    <text evidence="1">Belongs to the PEP-utilizing enzyme family.</text>
</comment>
<name>A0A0G0GIT9_9BACT</name>